<comment type="caution">
    <text evidence="10">The sequence shown here is derived from an EMBL/GenBank/DDBJ whole genome shotgun (WGS) entry which is preliminary data.</text>
</comment>
<keyword evidence="3 8" id="KW-0863">Zinc-finger</keyword>
<dbReference type="EMBL" id="LFYR01002156">
    <property type="protein sequence ID" value="KMZ56562.1"/>
    <property type="molecule type" value="Genomic_DNA"/>
</dbReference>
<dbReference type="AlphaFoldDB" id="A0A0K9NKF4"/>
<sequence length="225" mass="25507">MDEQTLYPTTVWRGRKFRSRSVIMDDTNWKERAFADNSSGGGFGSCVWPPRSYACSFCKREFQSAQALGGHMNVHRRDRARLRQVQQDSNTTTTDNITTSLQHPACSPIAVYNHTPPKISFVASLPFSPAHASRMILQDNIRKRSVLPYAPEGSNLKMGKFCRDDREKEKKQITGNHADVTYCLLGEEDANEGDLGGDRQGFVGERRNYYPVKELDLELRLGDRS</sequence>
<keyword evidence="7" id="KW-0539">Nucleus</keyword>
<dbReference type="InterPro" id="IPR036236">
    <property type="entry name" value="Znf_C2H2_sf"/>
</dbReference>
<dbReference type="PANTHER" id="PTHR45801">
    <property type="entry name" value="OS07G0101800 PROTEIN"/>
    <property type="match status" value="1"/>
</dbReference>
<keyword evidence="4" id="KW-0862">Zinc</keyword>
<keyword evidence="2" id="KW-0479">Metal-binding</keyword>
<evidence type="ECO:0000256" key="7">
    <source>
        <dbReference type="ARBA" id="ARBA00023242"/>
    </source>
</evidence>
<dbReference type="GO" id="GO:0008270">
    <property type="term" value="F:zinc ion binding"/>
    <property type="evidence" value="ECO:0007669"/>
    <property type="project" value="UniProtKB-KW"/>
</dbReference>
<dbReference type="SUPFAM" id="SSF57667">
    <property type="entry name" value="beta-beta-alpha zinc fingers"/>
    <property type="match status" value="1"/>
</dbReference>
<reference evidence="11" key="1">
    <citation type="journal article" date="2016" name="Nature">
        <title>The genome of the seagrass Zostera marina reveals angiosperm adaptation to the sea.</title>
        <authorList>
            <person name="Olsen J.L."/>
            <person name="Rouze P."/>
            <person name="Verhelst B."/>
            <person name="Lin Y.-C."/>
            <person name="Bayer T."/>
            <person name="Collen J."/>
            <person name="Dattolo E."/>
            <person name="De Paoli E."/>
            <person name="Dittami S."/>
            <person name="Maumus F."/>
            <person name="Michel G."/>
            <person name="Kersting A."/>
            <person name="Lauritano C."/>
            <person name="Lohaus R."/>
            <person name="Toepel M."/>
            <person name="Tonon T."/>
            <person name="Vanneste K."/>
            <person name="Amirebrahimi M."/>
            <person name="Brakel J."/>
            <person name="Bostroem C."/>
            <person name="Chovatia M."/>
            <person name="Grimwood J."/>
            <person name="Jenkins J.W."/>
            <person name="Jueterbock A."/>
            <person name="Mraz A."/>
            <person name="Stam W.T."/>
            <person name="Tice H."/>
            <person name="Bornberg-Bauer E."/>
            <person name="Green P.J."/>
            <person name="Pearson G.A."/>
            <person name="Procaccini G."/>
            <person name="Duarte C.M."/>
            <person name="Schmutz J."/>
            <person name="Reusch T.B.H."/>
            <person name="Van de Peer Y."/>
        </authorList>
    </citation>
    <scope>NUCLEOTIDE SEQUENCE [LARGE SCALE GENOMIC DNA]</scope>
    <source>
        <strain evidence="11">cv. Finnish</strain>
    </source>
</reference>
<dbReference type="PROSITE" id="PS50157">
    <property type="entry name" value="ZINC_FINGER_C2H2_2"/>
    <property type="match status" value="1"/>
</dbReference>
<protein>
    <recommendedName>
        <fullName evidence="9">C2H2-type domain-containing protein</fullName>
    </recommendedName>
</protein>
<dbReference type="OrthoDB" id="1708403at2759"/>
<evidence type="ECO:0000313" key="10">
    <source>
        <dbReference type="EMBL" id="KMZ56562.1"/>
    </source>
</evidence>
<comment type="subcellular location">
    <subcellularLocation>
        <location evidence="1">Nucleus</location>
    </subcellularLocation>
</comment>
<gene>
    <name evidence="10" type="ORF">ZOSMA_93G00260</name>
</gene>
<evidence type="ECO:0000256" key="3">
    <source>
        <dbReference type="ARBA" id="ARBA00022771"/>
    </source>
</evidence>
<dbReference type="InterPro" id="IPR013087">
    <property type="entry name" value="Znf_C2H2_type"/>
</dbReference>
<dbReference type="PANTHER" id="PTHR45801:SF110">
    <property type="entry name" value="TRANSCRIPTIONAL REGULATOR SUPERMAN"/>
    <property type="match status" value="1"/>
</dbReference>
<accession>A0A0K9NKF4</accession>
<feature type="domain" description="C2H2-type" evidence="9">
    <location>
        <begin position="53"/>
        <end position="80"/>
    </location>
</feature>
<evidence type="ECO:0000256" key="1">
    <source>
        <dbReference type="ARBA" id="ARBA00004123"/>
    </source>
</evidence>
<evidence type="ECO:0000259" key="9">
    <source>
        <dbReference type="PROSITE" id="PS50157"/>
    </source>
</evidence>
<evidence type="ECO:0000256" key="4">
    <source>
        <dbReference type="ARBA" id="ARBA00022833"/>
    </source>
</evidence>
<proteinExistence type="predicted"/>
<keyword evidence="11" id="KW-1185">Reference proteome</keyword>
<dbReference type="Gene3D" id="3.30.160.60">
    <property type="entry name" value="Classic Zinc Finger"/>
    <property type="match status" value="1"/>
</dbReference>
<evidence type="ECO:0000256" key="5">
    <source>
        <dbReference type="ARBA" id="ARBA00023015"/>
    </source>
</evidence>
<dbReference type="GO" id="GO:0005634">
    <property type="term" value="C:nucleus"/>
    <property type="evidence" value="ECO:0007669"/>
    <property type="project" value="UniProtKB-SubCell"/>
</dbReference>
<keyword evidence="5" id="KW-0805">Transcription regulation</keyword>
<evidence type="ECO:0000256" key="2">
    <source>
        <dbReference type="ARBA" id="ARBA00022723"/>
    </source>
</evidence>
<dbReference type="InterPro" id="IPR052426">
    <property type="entry name" value="Plant_dev_regulator"/>
</dbReference>
<evidence type="ECO:0000256" key="8">
    <source>
        <dbReference type="PROSITE-ProRule" id="PRU00042"/>
    </source>
</evidence>
<dbReference type="Proteomes" id="UP000036987">
    <property type="component" value="Unassembled WGS sequence"/>
</dbReference>
<evidence type="ECO:0000313" key="11">
    <source>
        <dbReference type="Proteomes" id="UP000036987"/>
    </source>
</evidence>
<organism evidence="10 11">
    <name type="scientific">Zostera marina</name>
    <name type="common">Eelgrass</name>
    <dbReference type="NCBI Taxonomy" id="29655"/>
    <lineage>
        <taxon>Eukaryota</taxon>
        <taxon>Viridiplantae</taxon>
        <taxon>Streptophyta</taxon>
        <taxon>Embryophyta</taxon>
        <taxon>Tracheophyta</taxon>
        <taxon>Spermatophyta</taxon>
        <taxon>Magnoliopsida</taxon>
        <taxon>Liliopsida</taxon>
        <taxon>Zosteraceae</taxon>
        <taxon>Zostera</taxon>
    </lineage>
</organism>
<name>A0A0K9NKF4_ZOSMR</name>
<dbReference type="PROSITE" id="PS00028">
    <property type="entry name" value="ZINC_FINGER_C2H2_1"/>
    <property type="match status" value="1"/>
</dbReference>
<keyword evidence="6" id="KW-0804">Transcription</keyword>
<dbReference type="Pfam" id="PF13912">
    <property type="entry name" value="zf-C2H2_6"/>
    <property type="match status" value="1"/>
</dbReference>
<evidence type="ECO:0000256" key="6">
    <source>
        <dbReference type="ARBA" id="ARBA00023163"/>
    </source>
</evidence>